<proteinExistence type="predicted"/>
<evidence type="ECO:0000256" key="3">
    <source>
        <dbReference type="ARBA" id="ARBA00022989"/>
    </source>
</evidence>
<keyword evidence="2 5" id="KW-0812">Transmembrane</keyword>
<evidence type="ECO:0000313" key="6">
    <source>
        <dbReference type="EMBL" id="PIR74056.1"/>
    </source>
</evidence>
<name>A0A2H0TR97_9BACT</name>
<feature type="transmembrane region" description="Helical" evidence="5">
    <location>
        <begin position="7"/>
        <end position="25"/>
    </location>
</feature>
<dbReference type="EMBL" id="PFCB01000030">
    <property type="protein sequence ID" value="PIR74056.1"/>
    <property type="molecule type" value="Genomic_DNA"/>
</dbReference>
<comment type="caution">
    <text evidence="6">The sequence shown here is derived from an EMBL/GenBank/DDBJ whole genome shotgun (WGS) entry which is preliminary data.</text>
</comment>
<evidence type="ECO:0000256" key="1">
    <source>
        <dbReference type="ARBA" id="ARBA00004141"/>
    </source>
</evidence>
<comment type="subcellular location">
    <subcellularLocation>
        <location evidence="1">Membrane</location>
        <topology evidence="1">Multi-pass membrane protein</topology>
    </subcellularLocation>
</comment>
<dbReference type="Pfam" id="PF07681">
    <property type="entry name" value="DoxX"/>
    <property type="match status" value="1"/>
</dbReference>
<evidence type="ECO:0000256" key="5">
    <source>
        <dbReference type="SAM" id="Phobius"/>
    </source>
</evidence>
<reference evidence="7" key="1">
    <citation type="submission" date="2017-09" db="EMBL/GenBank/DDBJ databases">
        <title>Depth-based differentiation of microbial function through sediment-hosted aquifers and enrichment of novel symbionts in the deep terrestrial subsurface.</title>
        <authorList>
            <person name="Probst A.J."/>
            <person name="Ladd B."/>
            <person name="Jarett J.K."/>
            <person name="Geller-Mcgrath D.E."/>
            <person name="Sieber C.M.K."/>
            <person name="Emerson J.B."/>
            <person name="Anantharaman K."/>
            <person name="Thomas B.C."/>
            <person name="Malmstrom R."/>
            <person name="Stieglmeier M."/>
            <person name="Klingl A."/>
            <person name="Woyke T."/>
            <person name="Ryan C.M."/>
            <person name="Banfield J.F."/>
        </authorList>
    </citation>
    <scope>NUCLEOTIDE SEQUENCE [LARGE SCALE GENOMIC DNA]</scope>
</reference>
<gene>
    <name evidence="6" type="ORF">COU35_04405</name>
</gene>
<dbReference type="AlphaFoldDB" id="A0A2H0TR97"/>
<feature type="transmembrane region" description="Helical" evidence="5">
    <location>
        <begin position="118"/>
        <end position="139"/>
    </location>
</feature>
<evidence type="ECO:0000313" key="7">
    <source>
        <dbReference type="Proteomes" id="UP000230154"/>
    </source>
</evidence>
<organism evidence="6 7">
    <name type="scientific">Candidatus Magasanikbacteria bacterium CG10_big_fil_rev_8_21_14_0_10_47_10</name>
    <dbReference type="NCBI Taxonomy" id="1974652"/>
    <lineage>
        <taxon>Bacteria</taxon>
        <taxon>Candidatus Magasanikiibacteriota</taxon>
    </lineage>
</organism>
<evidence type="ECO:0000256" key="2">
    <source>
        <dbReference type="ARBA" id="ARBA00022692"/>
    </source>
</evidence>
<feature type="transmembrane region" description="Helical" evidence="5">
    <location>
        <begin position="71"/>
        <end position="98"/>
    </location>
</feature>
<keyword evidence="4 5" id="KW-0472">Membrane</keyword>
<dbReference type="GO" id="GO:0016020">
    <property type="term" value="C:membrane"/>
    <property type="evidence" value="ECO:0007669"/>
    <property type="project" value="UniProtKB-SubCell"/>
</dbReference>
<keyword evidence="3 5" id="KW-1133">Transmembrane helix</keyword>
<accession>A0A2H0TR97</accession>
<protein>
    <submittedName>
        <fullName evidence="6">DoxX subfamily</fullName>
    </submittedName>
</protein>
<evidence type="ECO:0000256" key="4">
    <source>
        <dbReference type="ARBA" id="ARBA00023136"/>
    </source>
</evidence>
<sequence length="151" mass="16536">MDKQARIYIVALRMALGWLFFYAGITKLVNPAWSAAPYISAAKTFGGLYSWFTTPGVIDVVNVLNEWGLTLIGVSLIVGAFVRVSSVLGVVLMVLYYLPILDFPTVGAHGYIVDEHVIYAAALLVLYATKSGHVCGADVRLKKITWLKKVI</sequence>
<feature type="transmembrane region" description="Helical" evidence="5">
    <location>
        <begin position="45"/>
        <end position="64"/>
    </location>
</feature>
<dbReference type="InterPro" id="IPR032808">
    <property type="entry name" value="DoxX"/>
</dbReference>
<dbReference type="Proteomes" id="UP000230154">
    <property type="component" value="Unassembled WGS sequence"/>
</dbReference>